<comment type="caution">
    <text evidence="7">The sequence shown here is derived from an EMBL/GenBank/DDBJ whole genome shotgun (WGS) entry which is preliminary data.</text>
</comment>
<dbReference type="Pfam" id="PF05255">
    <property type="entry name" value="UPF0220"/>
    <property type="match status" value="1"/>
</dbReference>
<keyword evidence="4 6" id="KW-1133">Transmembrane helix</keyword>
<evidence type="ECO:0000256" key="5">
    <source>
        <dbReference type="ARBA" id="ARBA00023136"/>
    </source>
</evidence>
<dbReference type="EMBL" id="JAPWTK010000227">
    <property type="protein sequence ID" value="KAJ8945136.1"/>
    <property type="molecule type" value="Genomic_DNA"/>
</dbReference>
<evidence type="ECO:0008006" key="9">
    <source>
        <dbReference type="Google" id="ProtNLM"/>
    </source>
</evidence>
<name>A0AAV8Y0Z4_9CUCU</name>
<feature type="transmembrane region" description="Helical" evidence="6">
    <location>
        <begin position="57"/>
        <end position="75"/>
    </location>
</feature>
<dbReference type="GO" id="GO:0016020">
    <property type="term" value="C:membrane"/>
    <property type="evidence" value="ECO:0007669"/>
    <property type="project" value="UniProtKB-SubCell"/>
</dbReference>
<dbReference type="Proteomes" id="UP001162162">
    <property type="component" value="Unassembled WGS sequence"/>
</dbReference>
<feature type="transmembrane region" description="Helical" evidence="6">
    <location>
        <begin position="28"/>
        <end position="45"/>
    </location>
</feature>
<evidence type="ECO:0000256" key="2">
    <source>
        <dbReference type="ARBA" id="ARBA00005335"/>
    </source>
</evidence>
<organism evidence="7 8">
    <name type="scientific">Aromia moschata</name>
    <dbReference type="NCBI Taxonomy" id="1265417"/>
    <lineage>
        <taxon>Eukaryota</taxon>
        <taxon>Metazoa</taxon>
        <taxon>Ecdysozoa</taxon>
        <taxon>Arthropoda</taxon>
        <taxon>Hexapoda</taxon>
        <taxon>Insecta</taxon>
        <taxon>Pterygota</taxon>
        <taxon>Neoptera</taxon>
        <taxon>Endopterygota</taxon>
        <taxon>Coleoptera</taxon>
        <taxon>Polyphaga</taxon>
        <taxon>Cucujiformia</taxon>
        <taxon>Chrysomeloidea</taxon>
        <taxon>Cerambycidae</taxon>
        <taxon>Cerambycinae</taxon>
        <taxon>Callichromatini</taxon>
        <taxon>Aromia</taxon>
    </lineage>
</organism>
<dbReference type="PANTHER" id="PTHR13180">
    <property type="entry name" value="SMALL MEMBRANE PROTEIN-RELATED"/>
    <property type="match status" value="1"/>
</dbReference>
<keyword evidence="5 6" id="KW-0472">Membrane</keyword>
<comment type="subcellular location">
    <subcellularLocation>
        <location evidence="1">Membrane</location>
        <topology evidence="1">Multi-pass membrane protein</topology>
    </subcellularLocation>
</comment>
<protein>
    <recommendedName>
        <fullName evidence="9">Transmembrane protein 50A</fullName>
    </recommendedName>
</protein>
<evidence type="ECO:0000313" key="8">
    <source>
        <dbReference type="Proteomes" id="UP001162162"/>
    </source>
</evidence>
<gene>
    <name evidence="7" type="ORF">NQ318_001601</name>
</gene>
<dbReference type="InterPro" id="IPR007919">
    <property type="entry name" value="UPF0220"/>
</dbReference>
<comment type="similarity">
    <text evidence="2">Belongs to the UPF0220 family.</text>
</comment>
<evidence type="ECO:0000256" key="3">
    <source>
        <dbReference type="ARBA" id="ARBA00022692"/>
    </source>
</evidence>
<keyword evidence="8" id="KW-1185">Reference proteome</keyword>
<keyword evidence="3 6" id="KW-0812">Transmembrane</keyword>
<feature type="transmembrane region" description="Helical" evidence="6">
    <location>
        <begin position="95"/>
        <end position="115"/>
    </location>
</feature>
<accession>A0AAV8Y0Z4</accession>
<evidence type="ECO:0000256" key="6">
    <source>
        <dbReference type="SAM" id="Phobius"/>
    </source>
</evidence>
<proteinExistence type="inferred from homology"/>
<evidence type="ECO:0000313" key="7">
    <source>
        <dbReference type="EMBL" id="KAJ8945136.1"/>
    </source>
</evidence>
<evidence type="ECO:0000256" key="1">
    <source>
        <dbReference type="ARBA" id="ARBA00004141"/>
    </source>
</evidence>
<evidence type="ECO:0000256" key="4">
    <source>
        <dbReference type="ARBA" id="ARBA00022989"/>
    </source>
</evidence>
<reference evidence="7" key="1">
    <citation type="journal article" date="2023" name="Insect Mol. Biol.">
        <title>Genome sequencing provides insights into the evolution of gene families encoding plant cell wall-degrading enzymes in longhorned beetles.</title>
        <authorList>
            <person name="Shin N.R."/>
            <person name="Okamura Y."/>
            <person name="Kirsch R."/>
            <person name="Pauchet Y."/>
        </authorList>
    </citation>
    <scope>NUCLEOTIDE SEQUENCE</scope>
    <source>
        <strain evidence="7">AMC_N1</strain>
    </source>
</reference>
<sequence>MGVCNCVYFENINVPSCVWFEGDKRNTYASILAALFFFAGWWIIIDAASVYKNVLPGYYVCGIVGTLSLIMVNSISNAQMRGDTYEGGCLGSCGARAWLFVGFVMGICVCDRIFWGTLFPFHENRLMTIGLE</sequence>
<dbReference type="AlphaFoldDB" id="A0AAV8Y0Z4"/>